<protein>
    <recommendedName>
        <fullName evidence="3">CobQ/CobB/MinD/ParA nucleotide binding domain-containing protein</fullName>
    </recommendedName>
</protein>
<name>A0ABT9DCI7_9CELL</name>
<keyword evidence="2" id="KW-1185">Reference proteome</keyword>
<dbReference type="RefSeq" id="WP_304602293.1">
    <property type="nucleotide sequence ID" value="NZ_JAUQYP010000002.1"/>
</dbReference>
<accession>A0ABT9DCI7</accession>
<reference evidence="1 2" key="1">
    <citation type="submission" date="2023-07" db="EMBL/GenBank/DDBJ databases">
        <title>Description of novel actinomycetes strains, isolated from tidal flat sediment.</title>
        <authorList>
            <person name="Lu C."/>
        </authorList>
    </citation>
    <scope>NUCLEOTIDE SEQUENCE [LARGE SCALE GENOMIC DNA]</scope>
    <source>
        <strain evidence="1 2">SYSU T00b441</strain>
    </source>
</reference>
<evidence type="ECO:0000313" key="2">
    <source>
        <dbReference type="Proteomes" id="UP001232536"/>
    </source>
</evidence>
<dbReference type="EMBL" id="JAUQYP010000002">
    <property type="protein sequence ID" value="MDO8108601.1"/>
    <property type="molecule type" value="Genomic_DNA"/>
</dbReference>
<proteinExistence type="predicted"/>
<dbReference type="Gene3D" id="3.40.50.300">
    <property type="entry name" value="P-loop containing nucleotide triphosphate hydrolases"/>
    <property type="match status" value="1"/>
</dbReference>
<evidence type="ECO:0008006" key="3">
    <source>
        <dbReference type="Google" id="ProtNLM"/>
    </source>
</evidence>
<organism evidence="1 2">
    <name type="scientific">Actinotalea lenta</name>
    <dbReference type="NCBI Taxonomy" id="3064654"/>
    <lineage>
        <taxon>Bacteria</taxon>
        <taxon>Bacillati</taxon>
        <taxon>Actinomycetota</taxon>
        <taxon>Actinomycetes</taxon>
        <taxon>Micrococcales</taxon>
        <taxon>Cellulomonadaceae</taxon>
        <taxon>Actinotalea</taxon>
    </lineage>
</organism>
<dbReference type="Proteomes" id="UP001232536">
    <property type="component" value="Unassembled WGS sequence"/>
</dbReference>
<evidence type="ECO:0000313" key="1">
    <source>
        <dbReference type="EMBL" id="MDO8108601.1"/>
    </source>
</evidence>
<dbReference type="InterPro" id="IPR027417">
    <property type="entry name" value="P-loop_NTPase"/>
</dbReference>
<comment type="caution">
    <text evidence="1">The sequence shown here is derived from an EMBL/GenBank/DDBJ whole genome shotgun (WGS) entry which is preliminary data.</text>
</comment>
<gene>
    <name evidence="1" type="ORF">Q6348_15490</name>
</gene>
<sequence length="406" mass="41255">MTAVLCAVRGAGETAVVRALSAAGGLTVARRCADLAELLSSAAAGHGRVAVISADLPGLDREAVRHLHGSQVWVVVLSDDAVGWDAGRCARLGGDAVAPGDRPEEIVGAVRGVSGRGESGPGAPDAPIARVPEPARAPGRVVAVWGPTGAPGRTTVALGLAEALAREGCLLVDADPYGGTVAPAIGMLDEAPGIAAACRTAATGRLDRLALGALTPVVAPGLRVLSGITRADRWPELAPAHLEEVWTVARQLDPWVVVDCGFCLERDEALSYDTRAPQRNGATLSALAEADVVIAVGAADPIGLQRLVRGLMELDDLDLAAERIVAVSKVRASVAGNRPVEAVRGALARYAGVTDVQLLPWDPGTCDAAVLAGRLPGEVGRGSVLPEALAQLAGALRSRVVAGAAH</sequence>
<dbReference type="SUPFAM" id="SSF52540">
    <property type="entry name" value="P-loop containing nucleoside triphosphate hydrolases"/>
    <property type="match status" value="1"/>
</dbReference>